<dbReference type="PANTHER" id="PTHR47961">
    <property type="entry name" value="DNA POLYMERASE THETA, PUTATIVE (AFU_ORTHOLOGUE AFUA_1G05260)-RELATED"/>
    <property type="match status" value="1"/>
</dbReference>
<dbReference type="Gene3D" id="3.40.50.300">
    <property type="entry name" value="P-loop containing nucleotide triphosphate hydrolases"/>
    <property type="match status" value="2"/>
</dbReference>
<evidence type="ECO:0000313" key="8">
    <source>
        <dbReference type="EMBL" id="QLH82367.1"/>
    </source>
</evidence>
<dbReference type="Pfam" id="PF00270">
    <property type="entry name" value="DEAD"/>
    <property type="match status" value="1"/>
</dbReference>
<dbReference type="GeneID" id="56083402"/>
<dbReference type="InterPro" id="IPR036390">
    <property type="entry name" value="WH_DNA-bd_sf"/>
</dbReference>
<evidence type="ECO:0000259" key="7">
    <source>
        <dbReference type="PROSITE" id="PS51194"/>
    </source>
</evidence>
<dbReference type="Proteomes" id="UP000509346">
    <property type="component" value="Chromosome"/>
</dbReference>
<evidence type="ECO:0000259" key="6">
    <source>
        <dbReference type="PROSITE" id="PS51192"/>
    </source>
</evidence>
<dbReference type="GO" id="GO:0005524">
    <property type="term" value="F:ATP binding"/>
    <property type="evidence" value="ECO:0007669"/>
    <property type="project" value="UniProtKB-KW"/>
</dbReference>
<dbReference type="InterPro" id="IPR027417">
    <property type="entry name" value="P-loop_NTPase"/>
</dbReference>
<sequence>MADTKTTDAQTSSIERSSSINDQTMIRPPDLDVPTEDQALIAELMSVHGFDRLKKTQAFAFNNGILDEGSDLLVAETGNGKTLTAEAKTLKHLKQGNRVAYLVPSRQLVWDKKETIEDWADPDYSVFTGQGKYRSADVAVGTFESFYQAMLRGVDGVRSIDLIVLDDFHELYSDFRGSAISLSIAASRYEDIELYGISATIGNPDEIAEWMGGEALISPEERQTPIKEHAINASSSSTKQAVVDTVQDNIDKGPFLVFCFAKSWTESRARALADADLFDGPSRDRDLRSELSDKVNGVLTNTHREILSMLRSGVGYIHADLPGNIKKYILDLYEEGEIQALTTTTSLAYGFDSPVQTVVVADIKRRGEYVGVHEYVQWAGRAARPRFDYPTGYCYTLTDDPEETKERFFDPHRELEDIQNHIDDEGEFRWLVLELIANGWRSTEQIQDFIKQTLYYHQMSTGSGWGRREPKSKEERLTERLDETAEWLIDNGFINGNDTRSAFQTTHLGRGAVNFHYNSWIDTDLLNIKAFYNWIENADINDINQLDYLHQVVNNFDITLGAKDANGRLEPVLRDYGYNVNEEGVTAGLIRWYWMRNYSTERIEQETKIDPTYIPGTARTLSDTVDASSHIVEAAPNGRLPEWHENLVFRVEKGVQEDSGPLVAEIDGMGRDRIRNLRGYLQQMAKQTLDIDPNRTVWTLLVEFKDHTDTKAQFEGILKEQVTSIGKVTASNISEFIQDNDLSGEAITTDEEYALEVDTDADAPTSEVNADAEQSKPTSLTDF</sequence>
<dbReference type="InterPro" id="IPR011545">
    <property type="entry name" value="DEAD/DEAH_box_helicase_dom"/>
</dbReference>
<proteinExistence type="predicted"/>
<dbReference type="SUPFAM" id="SSF158702">
    <property type="entry name" value="Sec63 N-terminal domain-like"/>
    <property type="match status" value="1"/>
</dbReference>
<dbReference type="AlphaFoldDB" id="A0A7D5SVN0"/>
<dbReference type="InterPro" id="IPR036388">
    <property type="entry name" value="WH-like_DNA-bd_sf"/>
</dbReference>
<keyword evidence="2" id="KW-0378">Hydrolase</keyword>
<evidence type="ECO:0000313" key="9">
    <source>
        <dbReference type="Proteomes" id="UP000509346"/>
    </source>
</evidence>
<name>A0A7D5SVN0_9EURY</name>
<keyword evidence="3 8" id="KW-0347">Helicase</keyword>
<dbReference type="Pfam" id="PF00271">
    <property type="entry name" value="Helicase_C"/>
    <property type="match status" value="1"/>
</dbReference>
<organism evidence="8 9">
    <name type="scientific">Halosimplex pelagicum</name>
    <dbReference type="NCBI Taxonomy" id="869886"/>
    <lineage>
        <taxon>Archaea</taxon>
        <taxon>Methanobacteriati</taxon>
        <taxon>Methanobacteriota</taxon>
        <taxon>Stenosarchaea group</taxon>
        <taxon>Halobacteria</taxon>
        <taxon>Halobacteriales</taxon>
        <taxon>Haloarculaceae</taxon>
        <taxon>Halosimplex</taxon>
    </lineage>
</organism>
<feature type="domain" description="Helicase ATP-binding" evidence="6">
    <location>
        <begin position="62"/>
        <end position="219"/>
    </location>
</feature>
<dbReference type="SUPFAM" id="SSF46785">
    <property type="entry name" value="Winged helix' DNA-binding domain"/>
    <property type="match status" value="1"/>
</dbReference>
<protein>
    <submittedName>
        <fullName evidence="8">DEAD/DEAH box helicase</fullName>
    </submittedName>
</protein>
<dbReference type="InterPro" id="IPR001650">
    <property type="entry name" value="Helicase_C-like"/>
</dbReference>
<evidence type="ECO:0000256" key="1">
    <source>
        <dbReference type="ARBA" id="ARBA00022741"/>
    </source>
</evidence>
<evidence type="ECO:0000256" key="3">
    <source>
        <dbReference type="ARBA" id="ARBA00022806"/>
    </source>
</evidence>
<feature type="region of interest" description="Disordered" evidence="5">
    <location>
        <begin position="759"/>
        <end position="783"/>
    </location>
</feature>
<evidence type="ECO:0000256" key="4">
    <source>
        <dbReference type="ARBA" id="ARBA00022840"/>
    </source>
</evidence>
<dbReference type="SMART" id="SM00490">
    <property type="entry name" value="HELICc"/>
    <property type="match status" value="1"/>
</dbReference>
<dbReference type="Gene3D" id="1.10.3380.20">
    <property type="match status" value="1"/>
</dbReference>
<dbReference type="KEGG" id="hpel:HZS54_12395"/>
<dbReference type="InterPro" id="IPR050474">
    <property type="entry name" value="Hel308_SKI2-like"/>
</dbReference>
<gene>
    <name evidence="8" type="ORF">HZS54_12395</name>
</gene>
<dbReference type="Gene3D" id="1.10.10.10">
    <property type="entry name" value="Winged helix-like DNA-binding domain superfamily/Winged helix DNA-binding domain"/>
    <property type="match status" value="1"/>
</dbReference>
<dbReference type="EMBL" id="CP058909">
    <property type="protein sequence ID" value="QLH82367.1"/>
    <property type="molecule type" value="Genomic_DNA"/>
</dbReference>
<reference evidence="8 9" key="1">
    <citation type="submission" date="2020-07" db="EMBL/GenBank/DDBJ databases">
        <title>Halosimplex litoreum sp. nov. and Halosimplex rubrum sp. nov., isolated from different salt environments.</title>
        <authorList>
            <person name="Cui H."/>
        </authorList>
    </citation>
    <scope>NUCLEOTIDE SEQUENCE [LARGE SCALE GENOMIC DNA]</scope>
    <source>
        <strain evidence="8 9">R2</strain>
    </source>
</reference>
<feature type="domain" description="Helicase C-terminal" evidence="7">
    <location>
        <begin position="242"/>
        <end position="436"/>
    </location>
</feature>
<dbReference type="SMART" id="SM00487">
    <property type="entry name" value="DEXDc"/>
    <property type="match status" value="1"/>
</dbReference>
<dbReference type="GO" id="GO:0004386">
    <property type="term" value="F:helicase activity"/>
    <property type="evidence" value="ECO:0007669"/>
    <property type="project" value="UniProtKB-KW"/>
</dbReference>
<dbReference type="OrthoDB" id="351086at2157"/>
<dbReference type="PROSITE" id="PS51194">
    <property type="entry name" value="HELICASE_CTER"/>
    <property type="match status" value="1"/>
</dbReference>
<accession>A0A7D5SVN0</accession>
<dbReference type="PROSITE" id="PS51192">
    <property type="entry name" value="HELICASE_ATP_BIND_1"/>
    <property type="match status" value="1"/>
</dbReference>
<dbReference type="InterPro" id="IPR014001">
    <property type="entry name" value="Helicase_ATP-bd"/>
</dbReference>
<feature type="compositionally biased region" description="Polar residues" evidence="5">
    <location>
        <begin position="7"/>
        <end position="24"/>
    </location>
</feature>
<feature type="region of interest" description="Disordered" evidence="5">
    <location>
        <begin position="1"/>
        <end position="30"/>
    </location>
</feature>
<evidence type="ECO:0000256" key="5">
    <source>
        <dbReference type="SAM" id="MobiDB-lite"/>
    </source>
</evidence>
<dbReference type="SUPFAM" id="SSF52540">
    <property type="entry name" value="P-loop containing nucleoside triphosphate hydrolases"/>
    <property type="match status" value="1"/>
</dbReference>
<keyword evidence="9" id="KW-1185">Reference proteome</keyword>
<dbReference type="GO" id="GO:0003676">
    <property type="term" value="F:nucleic acid binding"/>
    <property type="evidence" value="ECO:0007669"/>
    <property type="project" value="InterPro"/>
</dbReference>
<dbReference type="GO" id="GO:0140097">
    <property type="term" value="F:catalytic activity, acting on DNA"/>
    <property type="evidence" value="ECO:0007669"/>
    <property type="project" value="UniProtKB-ARBA"/>
</dbReference>
<evidence type="ECO:0000256" key="2">
    <source>
        <dbReference type="ARBA" id="ARBA00022801"/>
    </source>
</evidence>
<dbReference type="PANTHER" id="PTHR47961:SF10">
    <property type="entry name" value="ATP-DEPENDENT DNA HELICASE HEL308"/>
    <property type="match status" value="1"/>
</dbReference>
<dbReference type="RefSeq" id="WP_179922835.1">
    <property type="nucleotide sequence ID" value="NZ_CP058909.1"/>
</dbReference>
<dbReference type="GO" id="GO:0016787">
    <property type="term" value="F:hydrolase activity"/>
    <property type="evidence" value="ECO:0007669"/>
    <property type="project" value="UniProtKB-KW"/>
</dbReference>
<keyword evidence="4" id="KW-0067">ATP-binding</keyword>
<keyword evidence="1" id="KW-0547">Nucleotide-binding</keyword>